<feature type="chain" id="PRO_5045865737" description="LVIVD repeat-containing protein" evidence="3">
    <location>
        <begin position="23"/>
        <end position="1443"/>
    </location>
</feature>
<evidence type="ECO:0000256" key="1">
    <source>
        <dbReference type="ARBA" id="ARBA00022729"/>
    </source>
</evidence>
<dbReference type="PANTHER" id="PTHR35038:SF8">
    <property type="entry name" value="C-TYPE POLYHEME CYTOCHROME OMCC"/>
    <property type="match status" value="1"/>
</dbReference>
<dbReference type="EMBL" id="BAAAFE010000004">
    <property type="protein sequence ID" value="GAA0863019.1"/>
    <property type="molecule type" value="Genomic_DNA"/>
</dbReference>
<proteinExistence type="predicted"/>
<dbReference type="RefSeq" id="WP_215354212.1">
    <property type="nucleotide sequence ID" value="NZ_BAAAFE010000004.1"/>
</dbReference>
<name>A0ABP3XBJ8_9SPHN</name>
<dbReference type="SUPFAM" id="SSF48695">
    <property type="entry name" value="Multiheme cytochromes"/>
    <property type="match status" value="1"/>
</dbReference>
<gene>
    <name evidence="4" type="ORF">GCM10009115_12010</name>
</gene>
<evidence type="ECO:0008006" key="6">
    <source>
        <dbReference type="Google" id="ProtNLM"/>
    </source>
</evidence>
<keyword evidence="5" id="KW-1185">Reference proteome</keyword>
<protein>
    <recommendedName>
        <fullName evidence="6">LVIVD repeat-containing protein</fullName>
    </recommendedName>
</protein>
<evidence type="ECO:0000256" key="3">
    <source>
        <dbReference type="SAM" id="SignalP"/>
    </source>
</evidence>
<comment type="caution">
    <text evidence="4">The sequence shown here is derived from an EMBL/GenBank/DDBJ whole genome shotgun (WGS) entry which is preliminary data.</text>
</comment>
<dbReference type="SUPFAM" id="SSF51004">
    <property type="entry name" value="C-terminal (heme d1) domain of cytochrome cd1-nitrite reductase"/>
    <property type="match status" value="1"/>
</dbReference>
<dbReference type="Pfam" id="PF08309">
    <property type="entry name" value="LVIVD"/>
    <property type="match status" value="2"/>
</dbReference>
<reference evidence="5" key="1">
    <citation type="journal article" date="2019" name="Int. J. Syst. Evol. Microbiol.">
        <title>The Global Catalogue of Microorganisms (GCM) 10K type strain sequencing project: providing services to taxonomists for standard genome sequencing and annotation.</title>
        <authorList>
            <consortium name="The Broad Institute Genomics Platform"/>
            <consortium name="The Broad Institute Genome Sequencing Center for Infectious Disease"/>
            <person name="Wu L."/>
            <person name="Ma J."/>
        </authorList>
    </citation>
    <scope>NUCLEOTIDE SEQUENCE [LARGE SCALE GENOMIC DNA]</scope>
    <source>
        <strain evidence="5">JCM 15910</strain>
    </source>
</reference>
<evidence type="ECO:0000313" key="4">
    <source>
        <dbReference type="EMBL" id="GAA0863019.1"/>
    </source>
</evidence>
<dbReference type="InterPro" id="IPR013211">
    <property type="entry name" value="LVIVD"/>
</dbReference>
<keyword evidence="1 3" id="KW-0732">Signal</keyword>
<feature type="compositionally biased region" description="Low complexity" evidence="2">
    <location>
        <begin position="432"/>
        <end position="442"/>
    </location>
</feature>
<dbReference type="PANTHER" id="PTHR35038">
    <property type="entry name" value="DISSIMILATORY SULFITE REDUCTASE SIRA"/>
    <property type="match status" value="1"/>
</dbReference>
<feature type="region of interest" description="Disordered" evidence="2">
    <location>
        <begin position="379"/>
        <end position="453"/>
    </location>
</feature>
<accession>A0ABP3XBJ8</accession>
<evidence type="ECO:0000256" key="2">
    <source>
        <dbReference type="SAM" id="MobiDB-lite"/>
    </source>
</evidence>
<sequence>MARKLFALFAFLVMALAFGGQAVRASEEEKPVKVVYRFTPPAPKEQSEAEMAEKSAGCYSCHVRTDQPTMHKTPAVRLGCTDCHGGDSTSPAAFGKPELGYESAYNLAAKKAAHPQPTLPGAWGDSPANPKRSYTLLNKEAPEYIRFVNPSDYRVAREACGACHLEVIEATERSLMSTGAMLWGGAAYNNGIVPYKNYIFGEAYTRDGKPACLLSPSSRLTKEEYAEACKPSFGFDKILTDAEKKRGALAKMYPLPRWSVIPPGDVFRVFERGGRNINTQFAEIGLPNPTGSIQRLEEPGRPDLKQSNRGPGTGLRVAIPVLNIHKTRLNDPFMWFMGTNDQPGDYRHSGCAGCHVIYANDREPRHSLIYAQYGRDGETATVDPTIRDRKWKPESDEHGGGHGDGHGSGGSDHGDGAKHAPDPDQHGALVDPAAAKAGPPAQAKKERLESGHPIGHAFTRAIPTAQCMTCHMHQPNIFLNSYLGYTMWDYESDAPQMWPGPNSTAPRPPGMSDEDYQKKYKQQHYPTAAEVHKTLERNPEGAATRGLWSDVEFLRDVYDVNDTNQNTQFADYHGHGWNFRGIFKRDRNGNLLDAEGNMSTYGTDKAHIVDPADPEKWRKSCSHYTEAKERELCLSTAAPDGREGKFVPPGLNPGKAVHMMDIHAEKGMQCADCHFAQDAHGNGYIQGEVANAVEIGCKDCHGTADALPNLLTSNVAARPQGTNLALLRNSDGRRRFEFQYNDDGEVTGLIQRSIVDPKLEWQVSLVKQAVTPGPHFNAKAARAKLMSRSGADDGKFEWGPGVAKEDRAHGDDKMTCFTCHLSWTTSCGGCHLPIEANWKTKMHHFEGEETRNFATYNPQVARDEMFQLGRHMLTKPGEPGPNGEVRGIITPVRSTSALILSSTNLNRERIYVQQPPISAAGFSSQAFAPHFPHTVRRQETKQCTDCHLSEADDNNAIMSQLLLMGTNFVNFVGLNVWSGQEDSFQATRVTEWDEPQAVIGSYLQKYAYPDYWDMHVNQNGRELKNWVRGKVFDKKISGEKYALEEFANINQGTSGRVNCLQQRGEYMFVAEGKGGFRVYDVASIGNKGFSERIVRAPFSPLGHDTHVKTTNATCMAIGTNQPISISRNDHIVKDFPENHEQAFHPLYRYAVITDSVEGLVLVDIDTMANGEFRDNKLTRALTWNPDNVLKGARHVTLAGNYAYVTTDAGLVVVDLSAPLEPKVTAQLPLTDARASAVQFRYLWVTDAGGVSLFDITNMAQPVPVPEGNVRLANARKIYLARTYMYVAAKADGLVIVDVTRPAAPVVWPALTFDGKLNDAEDVIVASTNASLFAYVADGRNGIKVLQLTSPDNPGLYGFSPKPTPELIAWARTPSPAIALSKGLDRDRAVDESGGQIAVFGRVGSRPFTRSEMEKLFLNSKGQLYKVRDEVDQAAWRPPLLYPN</sequence>
<dbReference type="InterPro" id="IPR011048">
    <property type="entry name" value="Haem_d1_sf"/>
</dbReference>
<feature type="signal peptide" evidence="3">
    <location>
        <begin position="1"/>
        <end position="22"/>
    </location>
</feature>
<feature type="compositionally biased region" description="Basic and acidic residues" evidence="2">
    <location>
        <begin position="412"/>
        <end position="425"/>
    </location>
</feature>
<dbReference type="InterPro" id="IPR051829">
    <property type="entry name" value="Multiheme_Cytochr_ET"/>
</dbReference>
<feature type="compositionally biased region" description="Basic and acidic residues" evidence="2">
    <location>
        <begin position="385"/>
        <end position="405"/>
    </location>
</feature>
<organism evidence="4 5">
    <name type="scientific">Sphingopyxis soli</name>
    <dbReference type="NCBI Taxonomy" id="592051"/>
    <lineage>
        <taxon>Bacteria</taxon>
        <taxon>Pseudomonadati</taxon>
        <taxon>Pseudomonadota</taxon>
        <taxon>Alphaproteobacteria</taxon>
        <taxon>Sphingomonadales</taxon>
        <taxon>Sphingomonadaceae</taxon>
        <taxon>Sphingopyxis</taxon>
    </lineage>
</organism>
<evidence type="ECO:0000313" key="5">
    <source>
        <dbReference type="Proteomes" id="UP001500738"/>
    </source>
</evidence>
<dbReference type="InterPro" id="IPR036280">
    <property type="entry name" value="Multihaem_cyt_sf"/>
</dbReference>
<dbReference type="Proteomes" id="UP001500738">
    <property type="component" value="Unassembled WGS sequence"/>
</dbReference>